<proteinExistence type="inferred from homology"/>
<dbReference type="EC" id="3.1.26.4" evidence="2"/>
<protein>
    <recommendedName>
        <fullName evidence="2">ribonuclease H</fullName>
        <ecNumber evidence="2">3.1.26.4</ecNumber>
    </recommendedName>
</protein>
<dbReference type="FunFam" id="3.10.10.10:FF:000007">
    <property type="entry name" value="Retrovirus-related Pol polyprotein from transposon 17.6-like Protein"/>
    <property type="match status" value="1"/>
</dbReference>
<dbReference type="GO" id="GO:0004523">
    <property type="term" value="F:RNA-DNA hybrid ribonuclease activity"/>
    <property type="evidence" value="ECO:0007669"/>
    <property type="project" value="UniProtKB-EC"/>
</dbReference>
<dbReference type="Pfam" id="PF23055">
    <property type="entry name" value="DUF7041"/>
    <property type="match status" value="1"/>
</dbReference>
<dbReference type="InterPro" id="IPR001969">
    <property type="entry name" value="Aspartic_peptidase_AS"/>
</dbReference>
<dbReference type="AlphaFoldDB" id="A0AAW0MKK8"/>
<name>A0AAW0MKK8_9GOBI</name>
<dbReference type="SUPFAM" id="SSF56672">
    <property type="entry name" value="DNA/RNA polymerases"/>
    <property type="match status" value="1"/>
</dbReference>
<evidence type="ECO:0000259" key="10">
    <source>
        <dbReference type="PROSITE" id="PS50878"/>
    </source>
</evidence>
<dbReference type="EMBL" id="JBBPFD010000726">
    <property type="protein sequence ID" value="KAK7877068.1"/>
    <property type="molecule type" value="Genomic_DNA"/>
</dbReference>
<evidence type="ECO:0000256" key="9">
    <source>
        <dbReference type="ARBA" id="ARBA00022918"/>
    </source>
</evidence>
<evidence type="ECO:0000256" key="7">
    <source>
        <dbReference type="ARBA" id="ARBA00022759"/>
    </source>
</evidence>
<dbReference type="GO" id="GO:0003964">
    <property type="term" value="F:RNA-directed DNA polymerase activity"/>
    <property type="evidence" value="ECO:0007669"/>
    <property type="project" value="UniProtKB-KW"/>
</dbReference>
<keyword evidence="9" id="KW-0695">RNA-directed DNA polymerase</keyword>
<keyword evidence="6" id="KW-0540">Nuclease</keyword>
<sequence>MSSEDSSQAAVAASPAVAPVVAGSSPVTVSPAVYAATVKLPDFWQHDPEPWFQHVEAQFHLRGITLDDTKYFHVVAALDSASTRRLMGLLRDPPHVNKYKTLKENLLRLYQLSDMERADRLLSLDGLGDCKPTELMENMLTLLGSGDTSFLFTHLFLRQLPPPVRTALASSPLVRAKDYRGLAEEADRILLASRQYSVHALLPAAPGKRESRRSLAAVCAGSSDYQLLFIEDASSGRRLLVDSGAQRSIMPASAADKLGQSHGPPLGAANGTPIRTFGTRLLVHIANRCLIDAVSFDTYPCTLGGPGPLPLANMLATGDEYQRLLAEFSTLTVPTFSAAVAKHGVEHYITTAGPPVFARVRRLDAAKLAIAREEFANMERLGIVRRSNSPWASPLHMVPKADGGWRPCGDFRRLNNATTNDRYPVPHIQDFSAHLAGAIVFSKVDLVRGYHQVPVNAQDVPKTAVITPFGLFEFLRMPFGLKGAAQTFQRLMDSVLRDMPFLFVYLDDILVASSSVEEHMTHLRQLFQRLSDHGLIVNPTKCQFGLPVIVKCFQKSLHLCPHTWKRIVPTVEDLSFSLRRSH</sequence>
<evidence type="ECO:0000256" key="8">
    <source>
        <dbReference type="ARBA" id="ARBA00022801"/>
    </source>
</evidence>
<evidence type="ECO:0000256" key="3">
    <source>
        <dbReference type="ARBA" id="ARBA00022670"/>
    </source>
</evidence>
<dbReference type="PANTHER" id="PTHR24559:SF444">
    <property type="entry name" value="REVERSE TRANSCRIPTASE DOMAIN-CONTAINING PROTEIN"/>
    <property type="match status" value="1"/>
</dbReference>
<evidence type="ECO:0000256" key="5">
    <source>
        <dbReference type="ARBA" id="ARBA00022695"/>
    </source>
</evidence>
<organism evidence="11 12">
    <name type="scientific">Mugilogobius chulae</name>
    <name type="common">yellowstripe goby</name>
    <dbReference type="NCBI Taxonomy" id="88201"/>
    <lineage>
        <taxon>Eukaryota</taxon>
        <taxon>Metazoa</taxon>
        <taxon>Chordata</taxon>
        <taxon>Craniata</taxon>
        <taxon>Vertebrata</taxon>
        <taxon>Euteleostomi</taxon>
        <taxon>Actinopterygii</taxon>
        <taxon>Neopterygii</taxon>
        <taxon>Teleostei</taxon>
        <taxon>Neoteleostei</taxon>
        <taxon>Acanthomorphata</taxon>
        <taxon>Gobiaria</taxon>
        <taxon>Gobiiformes</taxon>
        <taxon>Gobioidei</taxon>
        <taxon>Gobiidae</taxon>
        <taxon>Gobionellinae</taxon>
        <taxon>Mugilogobius</taxon>
    </lineage>
</organism>
<dbReference type="GO" id="GO:0006508">
    <property type="term" value="P:proteolysis"/>
    <property type="evidence" value="ECO:0007669"/>
    <property type="project" value="UniProtKB-KW"/>
</dbReference>
<comment type="caution">
    <text evidence="11">The sequence shown here is derived from an EMBL/GenBank/DDBJ whole genome shotgun (WGS) entry which is preliminary data.</text>
</comment>
<keyword evidence="3" id="KW-0645">Protease</keyword>
<dbReference type="Proteomes" id="UP001460270">
    <property type="component" value="Unassembled WGS sequence"/>
</dbReference>
<accession>A0AAW0MKK8</accession>
<evidence type="ECO:0000256" key="6">
    <source>
        <dbReference type="ARBA" id="ARBA00022722"/>
    </source>
</evidence>
<evidence type="ECO:0000313" key="12">
    <source>
        <dbReference type="Proteomes" id="UP001460270"/>
    </source>
</evidence>
<evidence type="ECO:0000256" key="2">
    <source>
        <dbReference type="ARBA" id="ARBA00012180"/>
    </source>
</evidence>
<keyword evidence="5" id="KW-0548">Nucleotidyltransferase</keyword>
<evidence type="ECO:0000256" key="4">
    <source>
        <dbReference type="ARBA" id="ARBA00022679"/>
    </source>
</evidence>
<dbReference type="GO" id="GO:0004190">
    <property type="term" value="F:aspartic-type endopeptidase activity"/>
    <property type="evidence" value="ECO:0007669"/>
    <property type="project" value="InterPro"/>
</dbReference>
<keyword evidence="12" id="KW-1185">Reference proteome</keyword>
<dbReference type="InterPro" id="IPR053134">
    <property type="entry name" value="RNA-dir_DNA_polymerase"/>
</dbReference>
<dbReference type="PANTHER" id="PTHR24559">
    <property type="entry name" value="TRANSPOSON TY3-I GAG-POL POLYPROTEIN"/>
    <property type="match status" value="1"/>
</dbReference>
<dbReference type="InterPro" id="IPR000477">
    <property type="entry name" value="RT_dom"/>
</dbReference>
<keyword evidence="7" id="KW-0255">Endonuclease</keyword>
<keyword evidence="4" id="KW-0808">Transferase</keyword>
<keyword evidence="8" id="KW-0378">Hydrolase</keyword>
<reference evidence="12" key="1">
    <citation type="submission" date="2024-04" db="EMBL/GenBank/DDBJ databases">
        <title>Salinicola lusitanus LLJ914,a marine bacterium isolated from the Okinawa Trough.</title>
        <authorList>
            <person name="Li J."/>
        </authorList>
    </citation>
    <scope>NUCLEOTIDE SEQUENCE [LARGE SCALE GENOMIC DNA]</scope>
</reference>
<dbReference type="Gene3D" id="3.30.70.270">
    <property type="match status" value="1"/>
</dbReference>
<feature type="domain" description="Reverse transcriptase" evidence="10">
    <location>
        <begin position="379"/>
        <end position="569"/>
    </location>
</feature>
<dbReference type="PROSITE" id="PS00141">
    <property type="entry name" value="ASP_PROTEASE"/>
    <property type="match status" value="1"/>
</dbReference>
<comment type="similarity">
    <text evidence="1">Belongs to the beta type-B retroviral polymerase family. HERV class-II K(HML-2) pol subfamily.</text>
</comment>
<evidence type="ECO:0000313" key="11">
    <source>
        <dbReference type="EMBL" id="KAK7877068.1"/>
    </source>
</evidence>
<dbReference type="Gene3D" id="3.10.10.10">
    <property type="entry name" value="HIV Type 1 Reverse Transcriptase, subunit A, domain 1"/>
    <property type="match status" value="1"/>
</dbReference>
<dbReference type="CDD" id="cd01647">
    <property type="entry name" value="RT_LTR"/>
    <property type="match status" value="1"/>
</dbReference>
<evidence type="ECO:0000256" key="1">
    <source>
        <dbReference type="ARBA" id="ARBA00010879"/>
    </source>
</evidence>
<dbReference type="InterPro" id="IPR043128">
    <property type="entry name" value="Rev_trsase/Diguanyl_cyclase"/>
</dbReference>
<gene>
    <name evidence="11" type="ORF">WMY93_032223</name>
</gene>
<dbReference type="InterPro" id="IPR043502">
    <property type="entry name" value="DNA/RNA_pol_sf"/>
</dbReference>
<dbReference type="Pfam" id="PF00078">
    <property type="entry name" value="RVT_1"/>
    <property type="match status" value="1"/>
</dbReference>
<dbReference type="PROSITE" id="PS50878">
    <property type="entry name" value="RT_POL"/>
    <property type="match status" value="1"/>
</dbReference>
<dbReference type="InterPro" id="IPR055469">
    <property type="entry name" value="DUF7041"/>
</dbReference>